<dbReference type="GO" id="GO:0051321">
    <property type="term" value="P:meiotic cell cycle"/>
    <property type="evidence" value="ECO:0007669"/>
    <property type="project" value="UniProtKB-KW"/>
</dbReference>
<feature type="coiled-coil region" evidence="14">
    <location>
        <begin position="304"/>
        <end position="382"/>
    </location>
</feature>
<reference evidence="18" key="1">
    <citation type="submission" date="2025-08" db="UniProtKB">
        <authorList>
            <consortium name="RefSeq"/>
        </authorList>
    </citation>
    <scope>IDENTIFICATION</scope>
    <source>
        <tissue evidence="18">Whole body</tissue>
    </source>
</reference>
<gene>
    <name evidence="18" type="primary">LOC108630515</name>
</gene>
<evidence type="ECO:0000256" key="5">
    <source>
        <dbReference type="ARBA" id="ARBA00022490"/>
    </source>
</evidence>
<name>A0AAJ7SA58_9HYME</name>
<evidence type="ECO:0000313" key="17">
    <source>
        <dbReference type="Proteomes" id="UP000694925"/>
    </source>
</evidence>
<evidence type="ECO:0000256" key="13">
    <source>
        <dbReference type="ARBA" id="ARBA00046114"/>
    </source>
</evidence>
<evidence type="ECO:0000256" key="1">
    <source>
        <dbReference type="ARBA" id="ARBA00004123"/>
    </source>
</evidence>
<proteinExistence type="inferred from homology"/>
<feature type="region of interest" description="Disordered" evidence="15">
    <location>
        <begin position="1"/>
        <end position="56"/>
    </location>
</feature>
<dbReference type="GO" id="GO:0005634">
    <property type="term" value="C:nucleus"/>
    <property type="evidence" value="ECO:0007669"/>
    <property type="project" value="UniProtKB-SubCell"/>
</dbReference>
<comment type="function">
    <text evidence="13">Microtubule inner protein (MIP) part of the dynein-decorated doublet microtubules (DMTs) in cilia axoneme, which is required for motile cilia beating. May play a role in the control of meiotic division and germ cell differentiation through regulation of pairing and recombination during meiosis. Required for sperm flagella assembly. May play a role in the assembly and function of the outer dynein arm-docking complex (ODA-DC). ODA-DC mediates outer dynein arms (ODA) binding onto the axonemal doublet microtubules.</text>
</comment>
<keyword evidence="5" id="KW-0963">Cytoplasm</keyword>
<comment type="similarity">
    <text evidence="3">Belongs to the MNS1 family.</text>
</comment>
<evidence type="ECO:0000256" key="14">
    <source>
        <dbReference type="SAM" id="Coils"/>
    </source>
</evidence>
<dbReference type="InterPro" id="IPR043597">
    <property type="entry name" value="TPH_dom"/>
</dbReference>
<dbReference type="InterPro" id="IPR026504">
    <property type="entry name" value="MNS1"/>
</dbReference>
<evidence type="ECO:0000256" key="2">
    <source>
        <dbReference type="ARBA" id="ARBA00004611"/>
    </source>
</evidence>
<sequence length="424" mass="50734">MIKEDEESTQRIKDRKEAELEMRRTAMETKSKKKRELRRLHIERKEATEAARVQRDKEVAEAKVRQHERMQRLAAELSCRKHFELQEFYKKQKERSTASVVTMEALGKVQTELCTPRKGEDVLPSTLSCPWNYEEESEAKKHERKLNYKRDLQNQMIDNQRRFREEEEEKHRERKIMEEVGEVLHRENLEAEKAKKGTAGLLQDERDAFLKARQIWKEKRREVLKQEFDEIARIIAEKEAQQKKEAEGKSDTQAVKDVVLEKLMAKLMEEERKRLEREELCRELYLAEKDDELSKEMVKQAVQKRRIARELRQEMARNQKAIAEKKAKEDAIDAAFAKYLADEQKKREEAERIKEQTRRRNVVQYRNELREMMAEKAIQRAKEAEPIPMQTGPFITDEKRKVKCYSESTFQTFKSQDIKNDLYN</sequence>
<dbReference type="AlphaFoldDB" id="A0AAJ7SA58"/>
<keyword evidence="8" id="KW-0969">Cilium</keyword>
<evidence type="ECO:0000256" key="9">
    <source>
        <dbReference type="ARBA" id="ARBA00023212"/>
    </source>
</evidence>
<evidence type="ECO:0000256" key="7">
    <source>
        <dbReference type="ARBA" id="ARBA00023054"/>
    </source>
</evidence>
<dbReference type="Proteomes" id="UP000694925">
    <property type="component" value="Unplaced"/>
</dbReference>
<keyword evidence="17" id="KW-1185">Reference proteome</keyword>
<dbReference type="GeneID" id="108630515"/>
<evidence type="ECO:0000256" key="10">
    <source>
        <dbReference type="ARBA" id="ARBA00023242"/>
    </source>
</evidence>
<keyword evidence="10" id="KW-0539">Nucleus</keyword>
<feature type="compositionally biased region" description="Basic and acidic residues" evidence="15">
    <location>
        <begin position="39"/>
        <end position="56"/>
    </location>
</feature>
<keyword evidence="6" id="KW-0282">Flagellum</keyword>
<dbReference type="RefSeq" id="XP_026674116.1">
    <property type="nucleotide sequence ID" value="XM_026818315.1"/>
</dbReference>
<protein>
    <recommendedName>
        <fullName evidence="4">Meiosis-specific nuclear structural protein 1</fullName>
    </recommendedName>
</protein>
<dbReference type="PANTHER" id="PTHR19265">
    <property type="entry name" value="MEIOSIS-SPECIFIC NUCLEAR STRUCTURAL PROTEIN 1"/>
    <property type="match status" value="1"/>
</dbReference>
<feature type="coiled-coil region" evidence="14">
    <location>
        <begin position="221"/>
        <end position="280"/>
    </location>
</feature>
<evidence type="ECO:0000256" key="11">
    <source>
        <dbReference type="ARBA" id="ARBA00023254"/>
    </source>
</evidence>
<evidence type="ECO:0000313" key="18">
    <source>
        <dbReference type="RefSeq" id="XP_026674116.1"/>
    </source>
</evidence>
<dbReference type="Pfam" id="PF13868">
    <property type="entry name" value="TPH"/>
    <property type="match status" value="1"/>
</dbReference>
<evidence type="ECO:0000259" key="16">
    <source>
        <dbReference type="Pfam" id="PF13868"/>
    </source>
</evidence>
<evidence type="ECO:0000256" key="8">
    <source>
        <dbReference type="ARBA" id="ARBA00023069"/>
    </source>
</evidence>
<evidence type="ECO:0000256" key="3">
    <source>
        <dbReference type="ARBA" id="ARBA00009158"/>
    </source>
</evidence>
<keyword evidence="7 14" id="KW-0175">Coiled coil</keyword>
<keyword evidence="9" id="KW-0206">Cytoskeleton</keyword>
<organism evidence="17 18">
    <name type="scientific">Ceratina calcarata</name>
    <dbReference type="NCBI Taxonomy" id="156304"/>
    <lineage>
        <taxon>Eukaryota</taxon>
        <taxon>Metazoa</taxon>
        <taxon>Ecdysozoa</taxon>
        <taxon>Arthropoda</taxon>
        <taxon>Hexapoda</taxon>
        <taxon>Insecta</taxon>
        <taxon>Pterygota</taxon>
        <taxon>Neoptera</taxon>
        <taxon>Endopterygota</taxon>
        <taxon>Hymenoptera</taxon>
        <taxon>Apocrita</taxon>
        <taxon>Aculeata</taxon>
        <taxon>Apoidea</taxon>
        <taxon>Anthophila</taxon>
        <taxon>Apidae</taxon>
        <taxon>Ceratina</taxon>
        <taxon>Zadontomerus</taxon>
    </lineage>
</organism>
<evidence type="ECO:0000256" key="4">
    <source>
        <dbReference type="ARBA" id="ARBA00014813"/>
    </source>
</evidence>
<accession>A0AAJ7SA58</accession>
<keyword evidence="11" id="KW-0469">Meiosis</keyword>
<feature type="compositionally biased region" description="Basic and acidic residues" evidence="15">
    <location>
        <begin position="1"/>
        <end position="30"/>
    </location>
</feature>
<evidence type="ECO:0000256" key="15">
    <source>
        <dbReference type="SAM" id="MobiDB-lite"/>
    </source>
</evidence>
<keyword evidence="12" id="KW-0966">Cell projection</keyword>
<comment type="subcellular location">
    <subcellularLocation>
        <location evidence="2">Cytoplasm</location>
        <location evidence="2">Cytoskeleton</location>
        <location evidence="2">Flagellum axoneme</location>
    </subcellularLocation>
    <subcellularLocation>
        <location evidence="1">Nucleus</location>
    </subcellularLocation>
</comment>
<dbReference type="PANTHER" id="PTHR19265:SF0">
    <property type="entry name" value="MEIOSIS-SPECIFIC NUCLEAR STRUCTURAL PROTEIN 1"/>
    <property type="match status" value="1"/>
</dbReference>
<evidence type="ECO:0000256" key="6">
    <source>
        <dbReference type="ARBA" id="ARBA00022846"/>
    </source>
</evidence>
<feature type="domain" description="Trichohyalin-plectin-homology" evidence="16">
    <location>
        <begin position="133"/>
        <end position="385"/>
    </location>
</feature>
<evidence type="ECO:0000256" key="12">
    <source>
        <dbReference type="ARBA" id="ARBA00023273"/>
    </source>
</evidence>
<dbReference type="KEGG" id="ccal:108630515"/>